<comment type="caution">
    <text evidence="3">The sequence shown here is derived from an EMBL/GenBank/DDBJ whole genome shotgun (WGS) entry which is preliminary data.</text>
</comment>
<dbReference type="Proteomes" id="UP001302812">
    <property type="component" value="Unassembled WGS sequence"/>
</dbReference>
<dbReference type="GeneID" id="89934622"/>
<feature type="compositionally biased region" description="Polar residues" evidence="1">
    <location>
        <begin position="1"/>
        <end position="10"/>
    </location>
</feature>
<dbReference type="GO" id="GO:0005739">
    <property type="term" value="C:mitochondrion"/>
    <property type="evidence" value="ECO:0007669"/>
    <property type="project" value="TreeGrafter"/>
</dbReference>
<dbReference type="InterPro" id="IPR036113">
    <property type="entry name" value="Asp/Glu-ADT_sf_sub_c"/>
</dbReference>
<dbReference type="InterPro" id="IPR049545">
    <property type="entry name" value="Gta3_dom"/>
</dbReference>
<evidence type="ECO:0000313" key="3">
    <source>
        <dbReference type="EMBL" id="KAK4115589.1"/>
    </source>
</evidence>
<dbReference type="GO" id="GO:0030956">
    <property type="term" value="C:glutamyl-tRNA(Gln) amidotransferase complex"/>
    <property type="evidence" value="ECO:0007669"/>
    <property type="project" value="TreeGrafter"/>
</dbReference>
<dbReference type="GO" id="GO:0032543">
    <property type="term" value="P:mitochondrial translation"/>
    <property type="evidence" value="ECO:0007669"/>
    <property type="project" value="TreeGrafter"/>
</dbReference>
<feature type="domain" description="Glutamyl-tRNA amidotransferase complex subunit Gta3" evidence="2">
    <location>
        <begin position="41"/>
        <end position="88"/>
    </location>
</feature>
<keyword evidence="4" id="KW-1185">Reference proteome</keyword>
<protein>
    <recommendedName>
        <fullName evidence="2">Glutamyl-tRNA amidotransferase complex subunit Gta3 domain-containing protein</fullName>
    </recommendedName>
</protein>
<dbReference type="PANTHER" id="PTHR15004">
    <property type="entry name" value="GLUTAMYL-TRNA(GLN) AMIDOTRANSFERASE SUBUNIT C, MITOCHONDRIAL"/>
    <property type="match status" value="1"/>
</dbReference>
<dbReference type="GO" id="GO:0006450">
    <property type="term" value="P:regulation of translational fidelity"/>
    <property type="evidence" value="ECO:0007669"/>
    <property type="project" value="InterPro"/>
</dbReference>
<dbReference type="RefSeq" id="XP_064673159.1">
    <property type="nucleotide sequence ID" value="XM_064810497.1"/>
</dbReference>
<evidence type="ECO:0000256" key="1">
    <source>
        <dbReference type="SAM" id="MobiDB-lite"/>
    </source>
</evidence>
<feature type="region of interest" description="Disordered" evidence="1">
    <location>
        <begin position="1"/>
        <end position="38"/>
    </location>
</feature>
<name>A0AAN6TJE9_9PEZI</name>
<dbReference type="AlphaFoldDB" id="A0AAN6TJE9"/>
<feature type="non-terminal residue" evidence="3">
    <location>
        <position position="168"/>
    </location>
</feature>
<dbReference type="SUPFAM" id="SSF141000">
    <property type="entry name" value="Glu-tRNAGln amidotransferase C subunit"/>
    <property type="match status" value="1"/>
</dbReference>
<feature type="non-terminal residue" evidence="3">
    <location>
        <position position="1"/>
    </location>
</feature>
<sequence>QLLSTPTWSIRTLLPSTEEPPSQASSSPNKTTGEQEEDRINLAHLLRLSALPQPASAQETSRMLATLRAQLKFVRDIQQVNTEGVAPLHSIRDETAEGRREATIDLSTPQIQEALAREEQYGRWKRPRRRKSGGSNGDALIVKEQEQEGWDVLGSAAKKVGRYFVVRS</sequence>
<dbReference type="PANTHER" id="PTHR15004:SF0">
    <property type="entry name" value="GLUTAMYL-TRNA(GLN) AMIDOTRANSFERASE SUBUNIT C, MITOCHONDRIAL"/>
    <property type="match status" value="1"/>
</dbReference>
<reference evidence="3" key="2">
    <citation type="submission" date="2023-05" db="EMBL/GenBank/DDBJ databases">
        <authorList>
            <consortium name="Lawrence Berkeley National Laboratory"/>
            <person name="Steindorff A."/>
            <person name="Hensen N."/>
            <person name="Bonometti L."/>
            <person name="Westerberg I."/>
            <person name="Brannstrom I.O."/>
            <person name="Guillou S."/>
            <person name="Cros-Aarteil S."/>
            <person name="Calhoun S."/>
            <person name="Haridas S."/>
            <person name="Kuo A."/>
            <person name="Mondo S."/>
            <person name="Pangilinan J."/>
            <person name="Riley R."/>
            <person name="Labutti K."/>
            <person name="Andreopoulos B."/>
            <person name="Lipzen A."/>
            <person name="Chen C."/>
            <person name="Yanf M."/>
            <person name="Daum C."/>
            <person name="Ng V."/>
            <person name="Clum A."/>
            <person name="Ohm R."/>
            <person name="Martin F."/>
            <person name="Silar P."/>
            <person name="Natvig D."/>
            <person name="Lalanne C."/>
            <person name="Gautier V."/>
            <person name="Ament-Velasquez S.L."/>
            <person name="Kruys A."/>
            <person name="Hutchinson M.I."/>
            <person name="Powell A.J."/>
            <person name="Barry K."/>
            <person name="Miller A.N."/>
            <person name="Grigoriev I.V."/>
            <person name="Debuchy R."/>
            <person name="Gladieux P."/>
            <person name="Thoren M.H."/>
            <person name="Johannesson H."/>
        </authorList>
    </citation>
    <scope>NUCLEOTIDE SEQUENCE</scope>
    <source>
        <strain evidence="3">CBS 508.74</strain>
    </source>
</reference>
<dbReference type="EMBL" id="MU853334">
    <property type="protein sequence ID" value="KAK4115589.1"/>
    <property type="molecule type" value="Genomic_DNA"/>
</dbReference>
<proteinExistence type="predicted"/>
<reference evidence="3" key="1">
    <citation type="journal article" date="2023" name="Mol. Phylogenet. Evol.">
        <title>Genome-scale phylogeny and comparative genomics of the fungal order Sordariales.</title>
        <authorList>
            <person name="Hensen N."/>
            <person name="Bonometti L."/>
            <person name="Westerberg I."/>
            <person name="Brannstrom I.O."/>
            <person name="Guillou S."/>
            <person name="Cros-Aarteil S."/>
            <person name="Calhoun S."/>
            <person name="Haridas S."/>
            <person name="Kuo A."/>
            <person name="Mondo S."/>
            <person name="Pangilinan J."/>
            <person name="Riley R."/>
            <person name="LaButti K."/>
            <person name="Andreopoulos B."/>
            <person name="Lipzen A."/>
            <person name="Chen C."/>
            <person name="Yan M."/>
            <person name="Daum C."/>
            <person name="Ng V."/>
            <person name="Clum A."/>
            <person name="Steindorff A."/>
            <person name="Ohm R.A."/>
            <person name="Martin F."/>
            <person name="Silar P."/>
            <person name="Natvig D.O."/>
            <person name="Lalanne C."/>
            <person name="Gautier V."/>
            <person name="Ament-Velasquez S.L."/>
            <person name="Kruys A."/>
            <person name="Hutchinson M.I."/>
            <person name="Powell A.J."/>
            <person name="Barry K."/>
            <person name="Miller A.N."/>
            <person name="Grigoriev I.V."/>
            <person name="Debuchy R."/>
            <person name="Gladieux P."/>
            <person name="Hiltunen Thoren M."/>
            <person name="Johannesson H."/>
        </authorList>
    </citation>
    <scope>NUCLEOTIDE SEQUENCE</scope>
    <source>
        <strain evidence="3">CBS 508.74</strain>
    </source>
</reference>
<gene>
    <name evidence="3" type="ORF">N656DRAFT_676721</name>
</gene>
<evidence type="ECO:0000259" key="2">
    <source>
        <dbReference type="Pfam" id="PF20978"/>
    </source>
</evidence>
<dbReference type="InterPro" id="IPR003837">
    <property type="entry name" value="GatC"/>
</dbReference>
<dbReference type="Pfam" id="PF20978">
    <property type="entry name" value="Gta3"/>
    <property type="match status" value="1"/>
</dbReference>
<evidence type="ECO:0000313" key="4">
    <source>
        <dbReference type="Proteomes" id="UP001302812"/>
    </source>
</evidence>
<accession>A0AAN6TJE9</accession>
<organism evidence="3 4">
    <name type="scientific">Canariomyces notabilis</name>
    <dbReference type="NCBI Taxonomy" id="2074819"/>
    <lineage>
        <taxon>Eukaryota</taxon>
        <taxon>Fungi</taxon>
        <taxon>Dikarya</taxon>
        <taxon>Ascomycota</taxon>
        <taxon>Pezizomycotina</taxon>
        <taxon>Sordariomycetes</taxon>
        <taxon>Sordariomycetidae</taxon>
        <taxon>Sordariales</taxon>
        <taxon>Chaetomiaceae</taxon>
        <taxon>Canariomyces</taxon>
    </lineage>
</organism>
<feature type="compositionally biased region" description="Polar residues" evidence="1">
    <location>
        <begin position="19"/>
        <end position="32"/>
    </location>
</feature>
<dbReference type="GO" id="GO:0070681">
    <property type="term" value="P:glutaminyl-tRNAGln biosynthesis via transamidation"/>
    <property type="evidence" value="ECO:0007669"/>
    <property type="project" value="TreeGrafter"/>
</dbReference>